<accession>A0A1H0N3I0</accession>
<dbReference type="PROSITE" id="PS00092">
    <property type="entry name" value="N6_MTASE"/>
    <property type="match status" value="1"/>
</dbReference>
<protein>
    <recommendedName>
        <fullName evidence="4">Methyltransferase</fullName>
    </recommendedName>
</protein>
<evidence type="ECO:0008006" key="4">
    <source>
        <dbReference type="Google" id="ProtNLM"/>
    </source>
</evidence>
<dbReference type="SUPFAM" id="SSF53335">
    <property type="entry name" value="S-adenosyl-L-methionine-dependent methyltransferases"/>
    <property type="match status" value="1"/>
</dbReference>
<sequence>MRLFMDQVTGNGSPEESGSCMASGLPFGARSVMASRAEPPNGLDYFPTPPWATRALIEHVLAKSSHPATSPDVIGFRQLSIWEPACGEGHMIEVLREYFGKVHASDIHDYGRGYEVGSFVGEGPNVAFCSFNPDWIITNPPYNLALQFAIRALSEAKSGVALLVRTTWLEGARRYYELFEKIPPDEVALFSERVPMIKGRWDPKASTATAYAWVIWRKPSTGETRLQWIPPGQRKKLARPGDVDRFAAKLVSTSPMLSETELG</sequence>
<dbReference type="EMBL" id="FNJC01000002">
    <property type="protein sequence ID" value="SDO87213.1"/>
    <property type="molecule type" value="Genomic_DNA"/>
</dbReference>
<evidence type="ECO:0000313" key="2">
    <source>
        <dbReference type="EMBL" id="SDO87213.1"/>
    </source>
</evidence>
<gene>
    <name evidence="2" type="ORF">SAMN04488061_1875</name>
</gene>
<dbReference type="Proteomes" id="UP000198795">
    <property type="component" value="Unassembled WGS sequence"/>
</dbReference>
<evidence type="ECO:0000313" key="3">
    <source>
        <dbReference type="Proteomes" id="UP000198795"/>
    </source>
</evidence>
<dbReference type="RefSeq" id="WP_342027536.1">
    <property type="nucleotide sequence ID" value="NZ_FNJC01000002.1"/>
</dbReference>
<dbReference type="InterPro" id="IPR002052">
    <property type="entry name" value="DNA_methylase_N6_adenine_CS"/>
</dbReference>
<evidence type="ECO:0000256" key="1">
    <source>
        <dbReference type="SAM" id="MobiDB-lite"/>
    </source>
</evidence>
<organism evidence="2 3">
    <name type="scientific">Filomicrobium insigne</name>
    <dbReference type="NCBI Taxonomy" id="418854"/>
    <lineage>
        <taxon>Bacteria</taxon>
        <taxon>Pseudomonadati</taxon>
        <taxon>Pseudomonadota</taxon>
        <taxon>Alphaproteobacteria</taxon>
        <taxon>Hyphomicrobiales</taxon>
        <taxon>Hyphomicrobiaceae</taxon>
        <taxon>Filomicrobium</taxon>
    </lineage>
</organism>
<name>A0A1H0N3I0_9HYPH</name>
<reference evidence="2 3" key="1">
    <citation type="submission" date="2016-10" db="EMBL/GenBank/DDBJ databases">
        <authorList>
            <person name="Varghese N."/>
            <person name="Submissions S."/>
        </authorList>
    </citation>
    <scope>NUCLEOTIDE SEQUENCE [LARGE SCALE GENOMIC DNA]</scope>
    <source>
        <strain evidence="2 3">CGMCC 1.6497</strain>
    </source>
</reference>
<feature type="region of interest" description="Disordered" evidence="1">
    <location>
        <begin position="1"/>
        <end position="20"/>
    </location>
</feature>
<dbReference type="InterPro" id="IPR029063">
    <property type="entry name" value="SAM-dependent_MTases_sf"/>
</dbReference>
<keyword evidence="3" id="KW-1185">Reference proteome</keyword>
<proteinExistence type="predicted"/>
<comment type="caution">
    <text evidence="2">The sequence shown here is derived from an EMBL/GenBank/DDBJ whole genome shotgun (WGS) entry which is preliminary data.</text>
</comment>